<dbReference type="InterPro" id="IPR018102">
    <property type="entry name" value="Ribosomal_uS11_CS"/>
</dbReference>
<dbReference type="GO" id="GO:0005840">
    <property type="term" value="C:ribosome"/>
    <property type="evidence" value="ECO:0007669"/>
    <property type="project" value="UniProtKB-KW"/>
</dbReference>
<dbReference type="InterPro" id="IPR019961">
    <property type="entry name" value="Ribosomal_uS11_archaeal"/>
</dbReference>
<evidence type="ECO:0000256" key="1">
    <source>
        <dbReference type="ARBA" id="ARBA00006194"/>
    </source>
</evidence>
<dbReference type="HAMAP" id="MF_01310">
    <property type="entry name" value="Ribosomal_uS11"/>
    <property type="match status" value="1"/>
</dbReference>
<reference evidence="11" key="1">
    <citation type="journal article" date="2014" name="Int. J. Syst. Evol. Microbiol.">
        <title>Complete genome sequence of Corynebacterium casei LMG S-19264T (=DSM 44701T), isolated from a smear-ripened cheese.</title>
        <authorList>
            <consortium name="US DOE Joint Genome Institute (JGI-PGF)"/>
            <person name="Walter F."/>
            <person name="Albersmeier A."/>
            <person name="Kalinowski J."/>
            <person name="Ruckert C."/>
        </authorList>
    </citation>
    <scope>NUCLEOTIDE SEQUENCE</scope>
    <source>
        <strain evidence="11">JCM 11219</strain>
    </source>
</reference>
<keyword evidence="4 7" id="KW-0694">RNA-binding</keyword>
<keyword evidence="5 7" id="KW-0689">Ribosomal protein</keyword>
<dbReference type="EMBL" id="BMNM01000004">
    <property type="protein sequence ID" value="GGI76890.1"/>
    <property type="molecule type" value="Genomic_DNA"/>
</dbReference>
<dbReference type="GO" id="GO:0019843">
    <property type="term" value="F:rRNA binding"/>
    <property type="evidence" value="ECO:0007669"/>
    <property type="project" value="UniProtKB-UniRule"/>
</dbReference>
<dbReference type="NCBIfam" id="TIGR03628">
    <property type="entry name" value="arch_S11P"/>
    <property type="match status" value="1"/>
</dbReference>
<dbReference type="SUPFAM" id="SSF53137">
    <property type="entry name" value="Translational machinery components"/>
    <property type="match status" value="1"/>
</dbReference>
<evidence type="ECO:0000256" key="2">
    <source>
        <dbReference type="ARBA" id="ARBA00011458"/>
    </source>
</evidence>
<name>A0A830EE99_9CREN</name>
<evidence type="ECO:0000313" key="11">
    <source>
        <dbReference type="EMBL" id="GGI76890.1"/>
    </source>
</evidence>
<accession>A0A830EE99</accession>
<dbReference type="InterPro" id="IPR036967">
    <property type="entry name" value="Ribosomal_uS11_sf"/>
</dbReference>
<comment type="function">
    <text evidence="7">Located on the platform of the 30S subunit.</text>
</comment>
<dbReference type="PANTHER" id="PTHR11759">
    <property type="entry name" value="40S RIBOSOMAL PROTEIN S14/30S RIBOSOMAL PROTEIN S11"/>
    <property type="match status" value="1"/>
</dbReference>
<reference evidence="13" key="3">
    <citation type="submission" date="2022-09" db="EMBL/GenBank/DDBJ databases">
        <title>Complete genome sequence of Vulcanisaeta souniana.</title>
        <authorList>
            <person name="Kato S."/>
            <person name="Itoh T."/>
            <person name="Ohkuma M."/>
        </authorList>
    </citation>
    <scope>NUCLEOTIDE SEQUENCE [LARGE SCALE GENOMIC DNA]</scope>
    <source>
        <strain evidence="13">JCM 11219</strain>
    </source>
</reference>
<evidence type="ECO:0000256" key="8">
    <source>
        <dbReference type="RuleBase" id="RU003629"/>
    </source>
</evidence>
<dbReference type="Pfam" id="PF00411">
    <property type="entry name" value="Ribosomal_S11"/>
    <property type="match status" value="1"/>
</dbReference>
<reference evidence="11" key="2">
    <citation type="submission" date="2020-09" db="EMBL/GenBank/DDBJ databases">
        <authorList>
            <person name="Sun Q."/>
            <person name="Ohkuma M."/>
        </authorList>
    </citation>
    <scope>NUCLEOTIDE SEQUENCE</scope>
    <source>
        <strain evidence="11">JCM 11219</strain>
    </source>
</reference>
<evidence type="ECO:0000256" key="7">
    <source>
        <dbReference type="HAMAP-Rule" id="MF_01310"/>
    </source>
</evidence>
<keyword evidence="3 7" id="KW-0699">rRNA-binding</keyword>
<evidence type="ECO:0000256" key="3">
    <source>
        <dbReference type="ARBA" id="ARBA00022730"/>
    </source>
</evidence>
<dbReference type="Proteomes" id="UP000657075">
    <property type="component" value="Unassembled WGS sequence"/>
</dbReference>
<proteinExistence type="inferred from homology"/>
<evidence type="ECO:0000313" key="13">
    <source>
        <dbReference type="Proteomes" id="UP001060771"/>
    </source>
</evidence>
<evidence type="ECO:0000313" key="12">
    <source>
        <dbReference type="Proteomes" id="UP000657075"/>
    </source>
</evidence>
<evidence type="ECO:0000256" key="6">
    <source>
        <dbReference type="ARBA" id="ARBA00023274"/>
    </source>
</evidence>
<evidence type="ECO:0000256" key="9">
    <source>
        <dbReference type="SAM" id="MobiDB-lite"/>
    </source>
</evidence>
<sequence>MSQENTEKAGEEVQGQQQSQSAQQSAPQSMQLPEIKPTQISGAKKLRWGVAYVYSSYNNTIIIITDLTGAETVARVSGGQVVKADRDKPSPYAAMMAAYKAAQIAMSRGINAVHIKVKAPGGYGPKTPGPGAAAAIRALARAGLIIGRIEDVTPIPTDTIRPPGGRRGRRV</sequence>
<evidence type="ECO:0000313" key="10">
    <source>
        <dbReference type="EMBL" id="BDR93406.1"/>
    </source>
</evidence>
<dbReference type="GO" id="GO:0006412">
    <property type="term" value="P:translation"/>
    <property type="evidence" value="ECO:0007669"/>
    <property type="project" value="UniProtKB-UniRule"/>
</dbReference>
<dbReference type="Gene3D" id="3.30.420.80">
    <property type="entry name" value="Ribosomal protein S11"/>
    <property type="match status" value="1"/>
</dbReference>
<dbReference type="GO" id="GO:1990904">
    <property type="term" value="C:ribonucleoprotein complex"/>
    <property type="evidence" value="ECO:0007669"/>
    <property type="project" value="UniProtKB-KW"/>
</dbReference>
<dbReference type="FunFam" id="3.30.420.80:FF:000007">
    <property type="entry name" value="30S ribosomal protein S11"/>
    <property type="match status" value="1"/>
</dbReference>
<feature type="region of interest" description="Disordered" evidence="9">
    <location>
        <begin position="1"/>
        <end position="31"/>
    </location>
</feature>
<keyword evidence="6 7" id="KW-0687">Ribonucleoprotein</keyword>
<comment type="subunit">
    <text evidence="2 7">Part of the 30S ribosomal subunit.</text>
</comment>
<feature type="compositionally biased region" description="Basic and acidic residues" evidence="9">
    <location>
        <begin position="1"/>
        <end position="11"/>
    </location>
</feature>
<keyword evidence="13" id="KW-1185">Reference proteome</keyword>
<dbReference type="GO" id="GO:0003735">
    <property type="term" value="F:structural constituent of ribosome"/>
    <property type="evidence" value="ECO:0007669"/>
    <property type="project" value="UniProtKB-UniRule"/>
</dbReference>
<protein>
    <recommendedName>
        <fullName evidence="7">Small ribosomal subunit protein uS11</fullName>
    </recommendedName>
</protein>
<comment type="similarity">
    <text evidence="1 7 8">Belongs to the universal ribosomal protein uS11 family.</text>
</comment>
<reference evidence="10" key="4">
    <citation type="journal article" date="2023" name="Microbiol. Resour. Announc.">
        <title>Complete Genome Sequence of Vulcanisaeta souniana Strain IC-059, a Hyperthermophilic Archaeon Isolated from Hot Spring Water in Japan.</title>
        <authorList>
            <person name="Kato S."/>
            <person name="Itoh T."/>
            <person name="Wu L."/>
            <person name="Ma J."/>
            <person name="Ohkuma M."/>
        </authorList>
    </citation>
    <scope>NUCLEOTIDE SEQUENCE</scope>
    <source>
        <strain evidence="10">JCM 11219</strain>
    </source>
</reference>
<evidence type="ECO:0000256" key="4">
    <source>
        <dbReference type="ARBA" id="ARBA00022884"/>
    </source>
</evidence>
<dbReference type="NCBIfam" id="NF007176">
    <property type="entry name" value="PRK09607.1"/>
    <property type="match status" value="1"/>
</dbReference>
<dbReference type="EMBL" id="AP026830">
    <property type="protein sequence ID" value="BDR93406.1"/>
    <property type="molecule type" value="Genomic_DNA"/>
</dbReference>
<dbReference type="PROSITE" id="PS00054">
    <property type="entry name" value="RIBOSOMAL_S11"/>
    <property type="match status" value="1"/>
</dbReference>
<dbReference type="AlphaFoldDB" id="A0A830EE99"/>
<dbReference type="InterPro" id="IPR001971">
    <property type="entry name" value="Ribosomal_uS11"/>
</dbReference>
<gene>
    <name evidence="7" type="primary">rps11</name>
    <name evidence="11" type="ORF">GCM10007112_12110</name>
    <name evidence="10" type="ORF">Vsou_24990</name>
</gene>
<organism evidence="11 12">
    <name type="scientific">Vulcanisaeta souniana JCM 11219</name>
    <dbReference type="NCBI Taxonomy" id="1293586"/>
    <lineage>
        <taxon>Archaea</taxon>
        <taxon>Thermoproteota</taxon>
        <taxon>Thermoprotei</taxon>
        <taxon>Thermoproteales</taxon>
        <taxon>Thermoproteaceae</taxon>
        <taxon>Vulcanisaeta</taxon>
    </lineage>
</organism>
<evidence type="ECO:0000256" key="5">
    <source>
        <dbReference type="ARBA" id="ARBA00022980"/>
    </source>
</evidence>
<feature type="compositionally biased region" description="Low complexity" evidence="9">
    <location>
        <begin position="14"/>
        <end position="31"/>
    </location>
</feature>
<dbReference type="Proteomes" id="UP001060771">
    <property type="component" value="Chromosome"/>
</dbReference>